<evidence type="ECO:0000256" key="2">
    <source>
        <dbReference type="ARBA" id="ARBA00022448"/>
    </source>
</evidence>
<dbReference type="PANTHER" id="PTHR32502">
    <property type="entry name" value="N-ACETYLGALACTOSAMINE PERMEASE II COMPONENT-RELATED"/>
    <property type="match status" value="1"/>
</dbReference>
<proteinExistence type="predicted"/>
<dbReference type="Proteomes" id="UP000515928">
    <property type="component" value="Chromosome"/>
</dbReference>
<feature type="transmembrane region" description="Helical" evidence="9">
    <location>
        <begin position="58"/>
        <end position="82"/>
    </location>
</feature>
<dbReference type="InterPro" id="IPR050303">
    <property type="entry name" value="GatZ_KbaZ_carbometab"/>
</dbReference>
<keyword evidence="6 9" id="KW-0812">Transmembrane</keyword>
<dbReference type="PANTHER" id="PTHR32502:SF8">
    <property type="entry name" value="N-ACETYLGALACTOSAMINE PERMEASE IIC COMPONENT 1"/>
    <property type="match status" value="1"/>
</dbReference>
<dbReference type="GO" id="GO:0009401">
    <property type="term" value="P:phosphoenolpyruvate-dependent sugar phosphotransferase system"/>
    <property type="evidence" value="ECO:0007669"/>
    <property type="project" value="UniProtKB-KW"/>
</dbReference>
<evidence type="ECO:0000256" key="1">
    <source>
        <dbReference type="ARBA" id="ARBA00004651"/>
    </source>
</evidence>
<keyword evidence="7 9" id="KW-1133">Transmembrane helix</keyword>
<keyword evidence="11" id="KW-1185">Reference proteome</keyword>
<feature type="transmembrane region" description="Helical" evidence="9">
    <location>
        <begin position="141"/>
        <end position="164"/>
    </location>
</feature>
<keyword evidence="8 9" id="KW-0472">Membrane</keyword>
<accession>A0A7G9RW47</accession>
<organism evidence="10 11">
    <name type="scientific">Erysipelothrix inopinata</name>
    <dbReference type="NCBI Taxonomy" id="225084"/>
    <lineage>
        <taxon>Bacteria</taxon>
        <taxon>Bacillati</taxon>
        <taxon>Bacillota</taxon>
        <taxon>Erysipelotrichia</taxon>
        <taxon>Erysipelotrichales</taxon>
        <taxon>Erysipelotrichaceae</taxon>
        <taxon>Erysipelothrix</taxon>
    </lineage>
</organism>
<dbReference type="EMBL" id="CP060715">
    <property type="protein sequence ID" value="QNN59822.1"/>
    <property type="molecule type" value="Genomic_DNA"/>
</dbReference>
<evidence type="ECO:0000256" key="6">
    <source>
        <dbReference type="ARBA" id="ARBA00022692"/>
    </source>
</evidence>
<feature type="transmembrane region" description="Helical" evidence="9">
    <location>
        <begin position="30"/>
        <end position="46"/>
    </location>
</feature>
<comment type="subcellular location">
    <subcellularLocation>
        <location evidence="1">Cell membrane</location>
        <topology evidence="1">Multi-pass membrane protein</topology>
    </subcellularLocation>
</comment>
<keyword evidence="4 10" id="KW-0762">Sugar transport</keyword>
<dbReference type="KEGG" id="eio:H9L01_05365"/>
<gene>
    <name evidence="10" type="ORF">H9L01_05365</name>
</gene>
<dbReference type="Pfam" id="PF03609">
    <property type="entry name" value="EII-Sor"/>
    <property type="match status" value="1"/>
</dbReference>
<reference evidence="10 11" key="1">
    <citation type="submission" date="2020-08" db="EMBL/GenBank/DDBJ databases">
        <title>Genome sequence of Erysipelothrix inopinata DSM 15511T.</title>
        <authorList>
            <person name="Hyun D.-W."/>
            <person name="Bae J.-W."/>
        </authorList>
    </citation>
    <scope>NUCLEOTIDE SEQUENCE [LARGE SCALE GENOMIC DNA]</scope>
    <source>
        <strain evidence="10 11">DSM 15511</strain>
    </source>
</reference>
<dbReference type="PROSITE" id="PS51106">
    <property type="entry name" value="PTS_EIIC_TYPE_4"/>
    <property type="match status" value="1"/>
</dbReference>
<keyword evidence="5" id="KW-0598">Phosphotransferase system</keyword>
<dbReference type="AlphaFoldDB" id="A0A7G9RW47"/>
<sequence length="247" mass="26345">MNQLLLATLCGILYWIGTNRIGYGLTTATGSPIFYGLILGAIYGQVQQGLIIGGTIQLVYLGMIATGGNIPADQALAGIVAIPIALETGLSPEMAVGVAVPFGVLGVFLDQLRRTSNSFWIHRADKDALEGDRKGIFHNAFTLPAIVSFVLRFIPVFIITMFGAEAVTYLLTVLPQWIITGLSVAGGILPAMGFAIIILTIGKKELMPYFVLGFFAVAYLQINVMAAAIFGGCIALLIMFREGKKEA</sequence>
<feature type="transmembrane region" description="Helical" evidence="9">
    <location>
        <begin position="209"/>
        <end position="240"/>
    </location>
</feature>
<evidence type="ECO:0000256" key="5">
    <source>
        <dbReference type="ARBA" id="ARBA00022683"/>
    </source>
</evidence>
<keyword evidence="3" id="KW-1003">Cell membrane</keyword>
<name>A0A7G9RW47_9FIRM</name>
<evidence type="ECO:0000256" key="4">
    <source>
        <dbReference type="ARBA" id="ARBA00022597"/>
    </source>
</evidence>
<protein>
    <submittedName>
        <fullName evidence="10">PTS sugar transporter subunit IIC</fullName>
    </submittedName>
</protein>
<evidence type="ECO:0000256" key="8">
    <source>
        <dbReference type="ARBA" id="ARBA00023136"/>
    </source>
</evidence>
<evidence type="ECO:0000313" key="10">
    <source>
        <dbReference type="EMBL" id="QNN59822.1"/>
    </source>
</evidence>
<feature type="transmembrane region" description="Helical" evidence="9">
    <location>
        <begin position="176"/>
        <end position="202"/>
    </location>
</feature>
<keyword evidence="2" id="KW-0813">Transport</keyword>
<evidence type="ECO:0000256" key="7">
    <source>
        <dbReference type="ARBA" id="ARBA00022989"/>
    </source>
</evidence>
<evidence type="ECO:0000256" key="9">
    <source>
        <dbReference type="SAM" id="Phobius"/>
    </source>
</evidence>
<dbReference type="InterPro" id="IPR004700">
    <property type="entry name" value="PTS_IIC_man"/>
</dbReference>
<dbReference type="GO" id="GO:0005886">
    <property type="term" value="C:plasma membrane"/>
    <property type="evidence" value="ECO:0007669"/>
    <property type="project" value="UniProtKB-SubCell"/>
</dbReference>
<dbReference type="RefSeq" id="WP_187532956.1">
    <property type="nucleotide sequence ID" value="NZ_CBCSHU010000012.1"/>
</dbReference>
<evidence type="ECO:0000256" key="3">
    <source>
        <dbReference type="ARBA" id="ARBA00022475"/>
    </source>
</evidence>
<evidence type="ECO:0000313" key="11">
    <source>
        <dbReference type="Proteomes" id="UP000515928"/>
    </source>
</evidence>